<dbReference type="SUPFAM" id="SSF54277">
    <property type="entry name" value="CAD &amp; PB1 domains"/>
    <property type="match status" value="1"/>
</dbReference>
<keyword evidence="9" id="KW-1185">Reference proteome</keyword>
<dbReference type="Pfam" id="PF00564">
    <property type="entry name" value="PB1"/>
    <property type="match status" value="1"/>
</dbReference>
<dbReference type="PANTHER" id="PTHR32002">
    <property type="entry name" value="PROTEIN NLP8"/>
    <property type="match status" value="1"/>
</dbReference>
<evidence type="ECO:0000256" key="3">
    <source>
        <dbReference type="ARBA" id="ARBA00023163"/>
    </source>
</evidence>
<dbReference type="SMART" id="SM00666">
    <property type="entry name" value="PB1"/>
    <property type="match status" value="1"/>
</dbReference>
<dbReference type="InterPro" id="IPR000270">
    <property type="entry name" value="PB1_dom"/>
</dbReference>
<evidence type="ECO:0000256" key="4">
    <source>
        <dbReference type="ARBA" id="ARBA00023242"/>
    </source>
</evidence>
<keyword evidence="4" id="KW-0539">Nucleus</keyword>
<keyword evidence="2" id="KW-0238">DNA-binding</keyword>
<dbReference type="GO" id="GO:0003700">
    <property type="term" value="F:DNA-binding transcription factor activity"/>
    <property type="evidence" value="ECO:0007669"/>
    <property type="project" value="InterPro"/>
</dbReference>
<feature type="region of interest" description="Disordered" evidence="5">
    <location>
        <begin position="682"/>
        <end position="710"/>
    </location>
</feature>
<evidence type="ECO:0000256" key="5">
    <source>
        <dbReference type="SAM" id="MobiDB-lite"/>
    </source>
</evidence>
<evidence type="ECO:0000256" key="2">
    <source>
        <dbReference type="ARBA" id="ARBA00023125"/>
    </source>
</evidence>
<evidence type="ECO:0008006" key="10">
    <source>
        <dbReference type="Google" id="ProtNLM"/>
    </source>
</evidence>
<dbReference type="InterPro" id="IPR045012">
    <property type="entry name" value="NLP"/>
</dbReference>
<accession>A0A484M3N7</accession>
<dbReference type="Gene3D" id="3.10.20.90">
    <property type="entry name" value="Phosphatidylinositol 3-kinase Catalytic Subunit, Chain A, domain 1"/>
    <property type="match status" value="1"/>
</dbReference>
<dbReference type="InterPro" id="IPR055081">
    <property type="entry name" value="NLP1-9_GAF"/>
</dbReference>
<keyword evidence="1" id="KW-0805">Transcription regulation</keyword>
<dbReference type="Pfam" id="PF02042">
    <property type="entry name" value="RWP-RK"/>
    <property type="match status" value="1"/>
</dbReference>
<dbReference type="InterPro" id="IPR003035">
    <property type="entry name" value="RWP-RK_dom"/>
</dbReference>
<dbReference type="OrthoDB" id="6270329at2759"/>
<proteinExistence type="predicted"/>
<dbReference type="AlphaFoldDB" id="A0A484M3N7"/>
<dbReference type="InterPro" id="IPR053793">
    <property type="entry name" value="PB1-like"/>
</dbReference>
<dbReference type="Pfam" id="PF22922">
    <property type="entry name" value="GAF_NLP"/>
    <property type="match status" value="1"/>
</dbReference>
<gene>
    <name evidence="8" type="ORF">CCAM_LOCUS25217</name>
</gene>
<evidence type="ECO:0000313" key="9">
    <source>
        <dbReference type="Proteomes" id="UP000595140"/>
    </source>
</evidence>
<name>A0A484M3N7_9ASTE</name>
<protein>
    <recommendedName>
        <fullName evidence="10">RWP-RK domain-containing protein</fullName>
    </recommendedName>
</protein>
<feature type="domain" description="PB1" evidence="7">
    <location>
        <begin position="820"/>
        <end position="902"/>
    </location>
</feature>
<feature type="domain" description="RWP-RK" evidence="6">
    <location>
        <begin position="562"/>
        <end position="648"/>
    </location>
</feature>
<dbReference type="PANTHER" id="PTHR32002:SF41">
    <property type="entry name" value="PROTEIN NLP8"/>
    <property type="match status" value="1"/>
</dbReference>
<dbReference type="EMBL" id="OOIL02002582">
    <property type="protein sequence ID" value="VFQ83441.1"/>
    <property type="molecule type" value="Genomic_DNA"/>
</dbReference>
<sequence length="904" mass="99016">MDGDEGSLNDTKCSTAAEDSFNVTAMDILNLDAYVGWCNSPASMDQMLASYAFSPHTPLGFAPFDGLNYTEPNSGAFPMDAADFTGSLDDQGEEITFQQNDQLRSSSRSSIDVTGSVADTKNQCHQDAVEGFGNPVILKSPSEQLPAKLLTALRLFKETSGGGILAQVWLPMRKGDRYLLSTYEQPFLLDHMLAGYREVSRNFTFDAVTKPGSSPGLPGRVFSSRIPEWTSNIGYYREGEYLRKHHAHKHAVRGCIALPVFEDDPVVTPCCAVLEVVTVKEKPHFDSEIEKICNALQVVNLRSIAPPQLYPQCLSTNQKTALVEISDVLRAVCHAHTLPLALTWIPCSYTGGGDTDEVSRVCCRGSNAHSTEKNILCVESSASYVSDKEMQGFVHACMEHYLEEGQGVAGKALQSNHPLFFPDVKECHISEYPLVHHARKFGLNAAVAIRLRSSFTGSDDYILEFFLPLNMDGSTEQQLLLNNLSRTMQRVCKTLRTVSDAELNGCEGSMFGLLNEPTPNLPPFTLSQHSLQGNTLDPSDELHLNVLGSERSTVGSNSTHPEKIELRRQMEKKRSTVEKHVSLSVLQQYFSGSLKDAAKAIGVCPTTLKRICRNHGISRWPSRKINKVNRSLKKIQTVLESVQGVEGGLKFDPSTGGLLAAGAVIKDFDPPKGVLFPCKDVSASKEKGSPIPDAPPPPSYSTGDCDGSPAIKMEEDSVVEVKKLPPSNILSPRYSNGWGLSNSVLEPKNSDSHFVLSKSSSSMGVENEAEMAKITQPTSSGMTDSSNGSGSGSFVNGSCPIPQSFGEEQKHSKAKDSSSKITVKATYKEDTVRFKFESSAGCSWIYQEVARRFQLQNGTFQLKYLDDEDEWVMLVNDADLQECIEIMDCLGARCVKFLVRDRNG</sequence>
<evidence type="ECO:0000259" key="6">
    <source>
        <dbReference type="PROSITE" id="PS51519"/>
    </source>
</evidence>
<keyword evidence="3" id="KW-0804">Transcription</keyword>
<evidence type="ECO:0000259" key="7">
    <source>
        <dbReference type="PROSITE" id="PS51745"/>
    </source>
</evidence>
<dbReference type="PROSITE" id="PS51745">
    <property type="entry name" value="PB1"/>
    <property type="match status" value="1"/>
</dbReference>
<dbReference type="PROSITE" id="PS51519">
    <property type="entry name" value="RWP_RK"/>
    <property type="match status" value="1"/>
</dbReference>
<dbReference type="Proteomes" id="UP000595140">
    <property type="component" value="Unassembled WGS sequence"/>
</dbReference>
<dbReference type="GO" id="GO:0003677">
    <property type="term" value="F:DNA binding"/>
    <property type="evidence" value="ECO:0007669"/>
    <property type="project" value="UniProtKB-KW"/>
</dbReference>
<evidence type="ECO:0000256" key="1">
    <source>
        <dbReference type="ARBA" id="ARBA00023015"/>
    </source>
</evidence>
<evidence type="ECO:0000313" key="8">
    <source>
        <dbReference type="EMBL" id="VFQ83441.1"/>
    </source>
</evidence>
<reference evidence="8 9" key="1">
    <citation type="submission" date="2018-04" db="EMBL/GenBank/DDBJ databases">
        <authorList>
            <person name="Vogel A."/>
        </authorList>
    </citation>
    <scope>NUCLEOTIDE SEQUENCE [LARGE SCALE GENOMIC DNA]</scope>
</reference>
<organism evidence="8 9">
    <name type="scientific">Cuscuta campestris</name>
    <dbReference type="NCBI Taxonomy" id="132261"/>
    <lineage>
        <taxon>Eukaryota</taxon>
        <taxon>Viridiplantae</taxon>
        <taxon>Streptophyta</taxon>
        <taxon>Embryophyta</taxon>
        <taxon>Tracheophyta</taxon>
        <taxon>Spermatophyta</taxon>
        <taxon>Magnoliopsida</taxon>
        <taxon>eudicotyledons</taxon>
        <taxon>Gunneridae</taxon>
        <taxon>Pentapetalae</taxon>
        <taxon>asterids</taxon>
        <taxon>lamiids</taxon>
        <taxon>Solanales</taxon>
        <taxon>Convolvulaceae</taxon>
        <taxon>Cuscuteae</taxon>
        <taxon>Cuscuta</taxon>
        <taxon>Cuscuta subgen. Grammica</taxon>
        <taxon>Cuscuta sect. Cleistogrammica</taxon>
    </lineage>
</organism>